<dbReference type="InterPro" id="IPR012932">
    <property type="entry name" value="VKOR"/>
</dbReference>
<feature type="region of interest" description="Disordered" evidence="10">
    <location>
        <begin position="1"/>
        <end position="20"/>
    </location>
</feature>
<dbReference type="PANTHER" id="PTHR34573">
    <property type="entry name" value="VKC DOMAIN-CONTAINING PROTEIN"/>
    <property type="match status" value="1"/>
</dbReference>
<organism evidence="13 14">
    <name type="scientific">Denitratimonas tolerans</name>
    <dbReference type="NCBI Taxonomy" id="1338420"/>
    <lineage>
        <taxon>Bacteria</taxon>
        <taxon>Pseudomonadati</taxon>
        <taxon>Pseudomonadota</taxon>
        <taxon>Gammaproteobacteria</taxon>
        <taxon>Lysobacterales</taxon>
        <taxon>Lysobacteraceae</taxon>
        <taxon>Denitratimonas</taxon>
    </lineage>
</organism>
<comment type="subcellular location">
    <subcellularLocation>
        <location evidence="1">Membrane</location>
        <topology evidence="1">Multi-pass membrane protein</topology>
    </subcellularLocation>
</comment>
<dbReference type="Pfam" id="PF07884">
    <property type="entry name" value="VKOR"/>
    <property type="match status" value="1"/>
</dbReference>
<evidence type="ECO:0000256" key="4">
    <source>
        <dbReference type="ARBA" id="ARBA00022719"/>
    </source>
</evidence>
<dbReference type="CDD" id="cd12916">
    <property type="entry name" value="VKOR_1"/>
    <property type="match status" value="1"/>
</dbReference>
<keyword evidence="5 11" id="KW-1133">Transmembrane helix</keyword>
<dbReference type="AlphaFoldDB" id="A0AAW9R2A5"/>
<keyword evidence="14" id="KW-1185">Reference proteome</keyword>
<dbReference type="InterPro" id="IPR044698">
    <property type="entry name" value="VKOR/LTO1"/>
</dbReference>
<feature type="transmembrane region" description="Helical" evidence="11">
    <location>
        <begin position="75"/>
        <end position="96"/>
    </location>
</feature>
<feature type="transmembrane region" description="Helical" evidence="11">
    <location>
        <begin position="30"/>
        <end position="47"/>
    </location>
</feature>
<dbReference type="GO" id="GO:0016020">
    <property type="term" value="C:membrane"/>
    <property type="evidence" value="ECO:0007669"/>
    <property type="project" value="UniProtKB-SubCell"/>
</dbReference>
<evidence type="ECO:0000256" key="3">
    <source>
        <dbReference type="ARBA" id="ARBA00022692"/>
    </source>
</evidence>
<dbReference type="RefSeq" id="WP_337334235.1">
    <property type="nucleotide sequence ID" value="NZ_JBBDHC010000002.1"/>
</dbReference>
<dbReference type="InterPro" id="IPR036249">
    <property type="entry name" value="Thioredoxin-like_sf"/>
</dbReference>
<evidence type="ECO:0000256" key="1">
    <source>
        <dbReference type="ARBA" id="ARBA00004141"/>
    </source>
</evidence>
<evidence type="ECO:0000256" key="11">
    <source>
        <dbReference type="SAM" id="Phobius"/>
    </source>
</evidence>
<feature type="transmembrane region" description="Helical" evidence="11">
    <location>
        <begin position="133"/>
        <end position="153"/>
    </location>
</feature>
<evidence type="ECO:0000256" key="7">
    <source>
        <dbReference type="ARBA" id="ARBA00023136"/>
    </source>
</evidence>
<dbReference type="PANTHER" id="PTHR34573:SF1">
    <property type="entry name" value="VITAMIN K EPOXIDE REDUCTASE DOMAIN-CONTAINING PROTEIN"/>
    <property type="match status" value="1"/>
</dbReference>
<keyword evidence="9" id="KW-0676">Redox-active center</keyword>
<sequence length="302" mass="32312">MAKVRKKVPGKGAGAGVPGAQRSRLAPDRWLLGLAGAGVLLTAYLLFVHLSGGGALFCSEGAACDIVQESRWSNLFGLPITLWGLGLYVLIAIVAVTGRTAAVRWRRAATLSLLGVAVSLYLTVVGWVALEAFCGWCLASFALVTAIFAYCIARRPPQTPAAGWPRWLGTHAIVLLPMLALIGAAQAGWLSPPVDPRLEALAVHLKDSGAKYYGAFWCPNCQKQRRLFGRAADALPYVECSPNGRTGAIAFECASQGIDSYPTWVIRGQRHQGMLTPEELARLSRHNKWNAPVGQGDRKGAP</sequence>
<keyword evidence="8" id="KW-1015">Disulfide bond</keyword>
<name>A0AAW9R2A5_9GAMM</name>
<evidence type="ECO:0000256" key="9">
    <source>
        <dbReference type="ARBA" id="ARBA00023284"/>
    </source>
</evidence>
<keyword evidence="6" id="KW-0560">Oxidoreductase</keyword>
<dbReference type="SUPFAM" id="SSF52833">
    <property type="entry name" value="Thioredoxin-like"/>
    <property type="match status" value="1"/>
</dbReference>
<keyword evidence="7 11" id="KW-0472">Membrane</keyword>
<comment type="similarity">
    <text evidence="2">Belongs to the VKOR family.</text>
</comment>
<feature type="transmembrane region" description="Helical" evidence="11">
    <location>
        <begin position="165"/>
        <end position="189"/>
    </location>
</feature>
<reference evidence="13 14" key="1">
    <citation type="journal article" date="2016" name="Antonie Van Leeuwenhoek">
        <title>Denitratimonas tolerans gen. nov., sp. nov., a denitrifying bacterium isolated from a bioreactor for tannery wastewater treatment.</title>
        <authorList>
            <person name="Han S.I."/>
            <person name="Kim J.O."/>
            <person name="Lee Y.R."/>
            <person name="Ekpeghere K.I."/>
            <person name="Koh S.C."/>
            <person name="Whang K.S."/>
        </authorList>
    </citation>
    <scope>NUCLEOTIDE SEQUENCE [LARGE SCALE GENOMIC DNA]</scope>
    <source>
        <strain evidence="13 14">KACC 17565</strain>
    </source>
</reference>
<proteinExistence type="inferred from homology"/>
<comment type="caution">
    <text evidence="13">The sequence shown here is derived from an EMBL/GenBank/DDBJ whole genome shotgun (WGS) entry which is preliminary data.</text>
</comment>
<evidence type="ECO:0000256" key="2">
    <source>
        <dbReference type="ARBA" id="ARBA00006214"/>
    </source>
</evidence>
<dbReference type="GO" id="GO:0016491">
    <property type="term" value="F:oxidoreductase activity"/>
    <property type="evidence" value="ECO:0007669"/>
    <property type="project" value="UniProtKB-KW"/>
</dbReference>
<evidence type="ECO:0000313" key="14">
    <source>
        <dbReference type="Proteomes" id="UP001364472"/>
    </source>
</evidence>
<dbReference type="GO" id="GO:0048038">
    <property type="term" value="F:quinone binding"/>
    <property type="evidence" value="ECO:0007669"/>
    <property type="project" value="UniProtKB-KW"/>
</dbReference>
<protein>
    <submittedName>
        <fullName evidence="13">Vitamin K epoxide reductase family protein</fullName>
    </submittedName>
</protein>
<dbReference type="SMART" id="SM00756">
    <property type="entry name" value="VKc"/>
    <property type="match status" value="1"/>
</dbReference>
<feature type="domain" description="Vitamin K epoxide reductase" evidence="12">
    <location>
        <begin position="24"/>
        <end position="155"/>
    </location>
</feature>
<evidence type="ECO:0000259" key="12">
    <source>
        <dbReference type="SMART" id="SM00756"/>
    </source>
</evidence>
<evidence type="ECO:0000313" key="13">
    <source>
        <dbReference type="EMBL" id="MEJ1248522.1"/>
    </source>
</evidence>
<dbReference type="EMBL" id="JBBDHC010000002">
    <property type="protein sequence ID" value="MEJ1248522.1"/>
    <property type="molecule type" value="Genomic_DNA"/>
</dbReference>
<keyword evidence="4" id="KW-0874">Quinone</keyword>
<dbReference type="InterPro" id="IPR038354">
    <property type="entry name" value="VKOR_sf"/>
</dbReference>
<feature type="transmembrane region" description="Helical" evidence="11">
    <location>
        <begin position="108"/>
        <end position="127"/>
    </location>
</feature>
<dbReference type="Proteomes" id="UP001364472">
    <property type="component" value="Unassembled WGS sequence"/>
</dbReference>
<dbReference type="Gene3D" id="1.20.1440.130">
    <property type="entry name" value="VKOR domain"/>
    <property type="match status" value="1"/>
</dbReference>
<evidence type="ECO:0000256" key="8">
    <source>
        <dbReference type="ARBA" id="ARBA00023157"/>
    </source>
</evidence>
<keyword evidence="3 11" id="KW-0812">Transmembrane</keyword>
<accession>A0AAW9R2A5</accession>
<gene>
    <name evidence="13" type="ORF">WB794_02350</name>
</gene>
<dbReference type="Gene3D" id="3.40.30.10">
    <property type="entry name" value="Glutaredoxin"/>
    <property type="match status" value="1"/>
</dbReference>
<evidence type="ECO:0000256" key="6">
    <source>
        <dbReference type="ARBA" id="ARBA00023002"/>
    </source>
</evidence>
<evidence type="ECO:0000256" key="10">
    <source>
        <dbReference type="SAM" id="MobiDB-lite"/>
    </source>
</evidence>
<evidence type="ECO:0000256" key="5">
    <source>
        <dbReference type="ARBA" id="ARBA00022989"/>
    </source>
</evidence>